<reference evidence="1 2" key="1">
    <citation type="submission" date="2017-04" db="EMBL/GenBank/DDBJ databases">
        <title>Genome Sequence of the Model Brown-Rot Fungus Postia placenta SB12.</title>
        <authorList>
            <consortium name="DOE Joint Genome Institute"/>
            <person name="Gaskell J."/>
            <person name="Kersten P."/>
            <person name="Larrondo L.F."/>
            <person name="Canessa P."/>
            <person name="Martinez D."/>
            <person name="Hibbett D."/>
            <person name="Schmoll M."/>
            <person name="Kubicek C.P."/>
            <person name="Martinez A.T."/>
            <person name="Yadav J."/>
            <person name="Master E."/>
            <person name="Magnuson J.K."/>
            <person name="James T."/>
            <person name="Yaver D."/>
            <person name="Berka R."/>
            <person name="Labutti K."/>
            <person name="Lipzen A."/>
            <person name="Aerts A."/>
            <person name="Barry K."/>
            <person name="Henrissat B."/>
            <person name="Blanchette R."/>
            <person name="Grigoriev I."/>
            <person name="Cullen D."/>
        </authorList>
    </citation>
    <scope>NUCLEOTIDE SEQUENCE [LARGE SCALE GENOMIC DNA]</scope>
    <source>
        <strain evidence="1 2">MAD-698-R-SB12</strain>
    </source>
</reference>
<dbReference type="STRING" id="670580.A0A1X6NAI2"/>
<protein>
    <recommendedName>
        <fullName evidence="3">Arrestin-like N-terminal domain-containing protein</fullName>
    </recommendedName>
</protein>
<dbReference type="RefSeq" id="XP_024342368.1">
    <property type="nucleotide sequence ID" value="XM_024482349.1"/>
</dbReference>
<dbReference type="AlphaFoldDB" id="A0A1X6NAI2"/>
<gene>
    <name evidence="1" type="ORF">POSPLADRAFT_1069453</name>
</gene>
<dbReference type="GeneID" id="36327299"/>
<organism evidence="1 2">
    <name type="scientific">Postia placenta MAD-698-R-SB12</name>
    <dbReference type="NCBI Taxonomy" id="670580"/>
    <lineage>
        <taxon>Eukaryota</taxon>
        <taxon>Fungi</taxon>
        <taxon>Dikarya</taxon>
        <taxon>Basidiomycota</taxon>
        <taxon>Agaricomycotina</taxon>
        <taxon>Agaricomycetes</taxon>
        <taxon>Polyporales</taxon>
        <taxon>Adustoporiaceae</taxon>
        <taxon>Rhodonia</taxon>
    </lineage>
</organism>
<name>A0A1X6NAI2_9APHY</name>
<accession>A0A1X6NAI2</accession>
<dbReference type="EMBL" id="KZ110593">
    <property type="protein sequence ID" value="OSX65574.1"/>
    <property type="molecule type" value="Genomic_DNA"/>
</dbReference>
<dbReference type="OrthoDB" id="1638493at2759"/>
<evidence type="ECO:0000313" key="1">
    <source>
        <dbReference type="EMBL" id="OSX65574.1"/>
    </source>
</evidence>
<dbReference type="Proteomes" id="UP000194127">
    <property type="component" value="Unassembled WGS sequence"/>
</dbReference>
<keyword evidence="2" id="KW-1185">Reference proteome</keyword>
<sequence length="526" mass="57523">MTVSIEIRPHASSLDMYGQPDKSTAYSLSGDVVISLSSSYSLFERRRAIRLLLESLIIEFEGQCELITDETGYTPFRVCSVSKELVVREAVELSNEGHEDASLPSVWSVAFSLVIPGWLPPTSAYGDCESGDAGTRYGLYASAKFLDLDEGSSRSLFSLCTAPFRSRTRVIAAPRCEVTVNRFISTLVDDLSSPSTSSTIDYTVLPEQRKDQSSSGFPYEVISKLRAAVSVPEHIDVDDDSFSLCIRLRTQDLPESECKRLRITGFEVDVEQTEHYRITVPSAYKSAYPLPPSSHQPPCKPLRDANPVALIYEVGLAGICTPHSSCTRTFSLLPAGTSGRYVFAGDGYAFRDDANPGRDESWYGVRTQVPFTEPLDEKEGKTARRLRASGQSPLFGVGHQLHISLTSTYDLDNGERATEHLKFQIPLRFAHVVPAYPPSPSLSSFVMSQVPGHSPSSSLDLLSSVTSPLTPSPAYAQSLPAYSQLYDSNGERKIDYSVPLPLYTPTAPCRIPPPSSLASLSTTVNA</sequence>
<proteinExistence type="predicted"/>
<evidence type="ECO:0008006" key="3">
    <source>
        <dbReference type="Google" id="ProtNLM"/>
    </source>
</evidence>
<evidence type="ECO:0000313" key="2">
    <source>
        <dbReference type="Proteomes" id="UP000194127"/>
    </source>
</evidence>